<dbReference type="InterPro" id="IPR016181">
    <property type="entry name" value="Acyl_CoA_acyltransferase"/>
</dbReference>
<accession>A0A840BEX9</accession>
<dbReference type="SUPFAM" id="SSF55729">
    <property type="entry name" value="Acyl-CoA N-acyltransferases (Nat)"/>
    <property type="match status" value="1"/>
</dbReference>
<comment type="caution">
    <text evidence="2">The sequence shown here is derived from an EMBL/GenBank/DDBJ whole genome shotgun (WGS) entry which is preliminary data.</text>
</comment>
<evidence type="ECO:0000259" key="1">
    <source>
        <dbReference type="PROSITE" id="PS51186"/>
    </source>
</evidence>
<dbReference type="GO" id="GO:0016747">
    <property type="term" value="F:acyltransferase activity, transferring groups other than amino-acyl groups"/>
    <property type="evidence" value="ECO:0007669"/>
    <property type="project" value="InterPro"/>
</dbReference>
<dbReference type="InterPro" id="IPR000182">
    <property type="entry name" value="GNAT_dom"/>
</dbReference>
<gene>
    <name evidence="2" type="ORF">GGR36_001013</name>
</gene>
<dbReference type="RefSeq" id="WP_183632576.1">
    <property type="nucleotide sequence ID" value="NZ_BAABLE010000011.1"/>
</dbReference>
<keyword evidence="3" id="KW-1185">Reference proteome</keyword>
<keyword evidence="2" id="KW-0808">Transferase</keyword>
<dbReference type="CDD" id="cd04301">
    <property type="entry name" value="NAT_SF"/>
    <property type="match status" value="1"/>
</dbReference>
<organism evidence="2 3">
    <name type="scientific">Niveibacterium umoris</name>
    <dbReference type="NCBI Taxonomy" id="1193620"/>
    <lineage>
        <taxon>Bacteria</taxon>
        <taxon>Pseudomonadati</taxon>
        <taxon>Pseudomonadota</taxon>
        <taxon>Betaproteobacteria</taxon>
        <taxon>Rhodocyclales</taxon>
        <taxon>Rhodocyclaceae</taxon>
        <taxon>Niveibacterium</taxon>
    </lineage>
</organism>
<dbReference type="Gene3D" id="3.40.630.30">
    <property type="match status" value="1"/>
</dbReference>
<reference evidence="2 3" key="1">
    <citation type="submission" date="2020-08" db="EMBL/GenBank/DDBJ databases">
        <title>Genomic Encyclopedia of Type Strains, Phase IV (KMG-IV): sequencing the most valuable type-strain genomes for metagenomic binning, comparative biology and taxonomic classification.</title>
        <authorList>
            <person name="Goeker M."/>
        </authorList>
    </citation>
    <scope>NUCLEOTIDE SEQUENCE [LARGE SCALE GENOMIC DNA]</scope>
    <source>
        <strain evidence="2 3">DSM 106739</strain>
    </source>
</reference>
<sequence length="249" mass="27270">MQATTAATTTYNIHAYPAHLIDAITLPHGERAVLRPVLPQDAALEQKFVAGLSQGARFNRFHGHLSELNERIAMQLTYIDYIHQMGFVVTLREGDDEIVIADACYVLNDDGDTAEFAIAVSDKWQGQGLGTQLIKALSDAARHSGARWLYGEVLASNSNMLALMVQCGFTVRPHPGDDTLVRVERSVNAPCRAHRNPRNTGLLAAISQALPQWLNLGPNAAPARVQQPALSQHPAFGRSYERQLLGPFI</sequence>
<protein>
    <submittedName>
        <fullName evidence="2">GNAT superfamily N-acetyltransferase</fullName>
    </submittedName>
</protein>
<dbReference type="AlphaFoldDB" id="A0A840BEX9"/>
<feature type="domain" description="N-acetyltransferase" evidence="1">
    <location>
        <begin position="32"/>
        <end position="190"/>
    </location>
</feature>
<evidence type="ECO:0000313" key="2">
    <source>
        <dbReference type="EMBL" id="MBB4011705.1"/>
    </source>
</evidence>
<dbReference type="Pfam" id="PF00583">
    <property type="entry name" value="Acetyltransf_1"/>
    <property type="match status" value="1"/>
</dbReference>
<dbReference type="Proteomes" id="UP000561045">
    <property type="component" value="Unassembled WGS sequence"/>
</dbReference>
<dbReference type="PROSITE" id="PS51186">
    <property type="entry name" value="GNAT"/>
    <property type="match status" value="1"/>
</dbReference>
<name>A0A840BEX9_9RHOO</name>
<dbReference type="EMBL" id="JACIET010000001">
    <property type="protein sequence ID" value="MBB4011705.1"/>
    <property type="molecule type" value="Genomic_DNA"/>
</dbReference>
<proteinExistence type="predicted"/>
<evidence type="ECO:0000313" key="3">
    <source>
        <dbReference type="Proteomes" id="UP000561045"/>
    </source>
</evidence>